<organism evidence="2 3">
    <name type="scientific">Streptomyces iconiensis</name>
    <dbReference type="NCBI Taxonomy" id="1384038"/>
    <lineage>
        <taxon>Bacteria</taxon>
        <taxon>Bacillati</taxon>
        <taxon>Actinomycetota</taxon>
        <taxon>Actinomycetes</taxon>
        <taxon>Kitasatosporales</taxon>
        <taxon>Streptomycetaceae</taxon>
        <taxon>Streptomyces</taxon>
    </lineage>
</organism>
<dbReference type="EMBL" id="JANCPR020000009">
    <property type="protein sequence ID" value="MDJ1132544.1"/>
    <property type="molecule type" value="Genomic_DNA"/>
</dbReference>
<dbReference type="RefSeq" id="WP_274044105.1">
    <property type="nucleotide sequence ID" value="NZ_JANCPR020000009.1"/>
</dbReference>
<dbReference type="Proteomes" id="UP001214441">
    <property type="component" value="Unassembled WGS sequence"/>
</dbReference>
<name>A0ABT6ZU11_9ACTN</name>
<evidence type="ECO:0000313" key="3">
    <source>
        <dbReference type="Proteomes" id="UP001214441"/>
    </source>
</evidence>
<proteinExistence type="predicted"/>
<reference evidence="2 3" key="1">
    <citation type="submission" date="2023-05" db="EMBL/GenBank/DDBJ databases">
        <title>Streptantibioticus silvisoli sp. nov., acidotolerant actinomycetes 1 from pine litter.</title>
        <authorList>
            <person name="Swiecimska M."/>
            <person name="Golinska P."/>
            <person name="Sangal V."/>
            <person name="Wachnowicz B."/>
            <person name="Goodfellow M."/>
        </authorList>
    </citation>
    <scope>NUCLEOTIDE SEQUENCE [LARGE SCALE GENOMIC DNA]</scope>
    <source>
        <strain evidence="2 3">DSM 42109</strain>
    </source>
</reference>
<feature type="region of interest" description="Disordered" evidence="1">
    <location>
        <begin position="158"/>
        <end position="180"/>
    </location>
</feature>
<comment type="caution">
    <text evidence="2">The sequence shown here is derived from an EMBL/GenBank/DDBJ whole genome shotgun (WGS) entry which is preliminary data.</text>
</comment>
<accession>A0ABT6ZU11</accession>
<dbReference type="InterPro" id="IPR011990">
    <property type="entry name" value="TPR-like_helical_dom_sf"/>
</dbReference>
<evidence type="ECO:0000313" key="2">
    <source>
        <dbReference type="EMBL" id="MDJ1132544.1"/>
    </source>
</evidence>
<evidence type="ECO:0008006" key="4">
    <source>
        <dbReference type="Google" id="ProtNLM"/>
    </source>
</evidence>
<dbReference type="SUPFAM" id="SSF48452">
    <property type="entry name" value="TPR-like"/>
    <property type="match status" value="1"/>
</dbReference>
<protein>
    <recommendedName>
        <fullName evidence="4">NsdA</fullName>
    </recommendedName>
</protein>
<gene>
    <name evidence="2" type="ORF">NMN56_011405</name>
</gene>
<keyword evidence="3" id="KW-1185">Reference proteome</keyword>
<sequence>MGALPVGEGGQVGKCPNERLRSWFVRSGWSKGELARQVNRRARQLGAHHISTDTSRVRRWLDGEQPREPIPRILSELFSERFGCVVAVEDLGLRPARQSPAASGVDLPWAGPQTVALISDFTRSDLMLGRRGFLGNSLAMSAGPALIEPMQRWLVPSPGGVEGAQQEGGPGGTFGSLGGAGGVGGASGGPLASGAPGGGSGAGAAPGFVAGATASVASAAGRVAGNVGLSAVRAVPGVRGRARAVPGGAAQGTRTQVAAVGLRRGPRLSTPELELLEQTTEMFRKWDAQCGGGLRRKAVVGQLHEVTDLLQEQHPEQVARRLFRVTAELAELAGWMSYDIGLQPTAQKYFVLALHAAKEAGDRPLGSYVLSKMGRQMIHLGRSEDALELVHLGQYGSREGSTPRTQSMLYAMEARSYANMGQPGKCKRAVRMAEETFAEIDSADGDPDWIRFFSEAELCAENAHSYRDLAYSSGRSPTYASLSRPVMERAVELFRREAAEAEGGGHQRSYALNLIGMASVHLLQQEPEGCAVRVGEAIGVAKRLRSERVNNRLRRTAASAVRDFGGVADVIELSERLRAELPEGEAAVAG</sequence>
<feature type="compositionally biased region" description="Gly residues" evidence="1">
    <location>
        <begin position="160"/>
        <end position="180"/>
    </location>
</feature>
<evidence type="ECO:0000256" key="1">
    <source>
        <dbReference type="SAM" id="MobiDB-lite"/>
    </source>
</evidence>